<protein>
    <recommendedName>
        <fullName evidence="3">HECT domain-containing protein</fullName>
    </recommendedName>
</protein>
<feature type="domain" description="HECT" evidence="3">
    <location>
        <begin position="209"/>
        <end position="295"/>
    </location>
</feature>
<organism evidence="4 5">
    <name type="scientific">Ridgeia piscesae</name>
    <name type="common">Tubeworm</name>
    <dbReference type="NCBI Taxonomy" id="27915"/>
    <lineage>
        <taxon>Eukaryota</taxon>
        <taxon>Metazoa</taxon>
        <taxon>Spiralia</taxon>
        <taxon>Lophotrochozoa</taxon>
        <taxon>Annelida</taxon>
        <taxon>Polychaeta</taxon>
        <taxon>Sedentaria</taxon>
        <taxon>Canalipalpata</taxon>
        <taxon>Sabellida</taxon>
        <taxon>Siboglinidae</taxon>
        <taxon>Ridgeia</taxon>
    </lineage>
</organism>
<proteinExistence type="predicted"/>
<keyword evidence="1 2" id="KW-0833">Ubl conjugation pathway</keyword>
<accession>A0AAD9KWZ6</accession>
<dbReference type="InterPro" id="IPR035983">
    <property type="entry name" value="Hect_E3_ubiquitin_ligase"/>
</dbReference>
<dbReference type="InterPro" id="IPR000569">
    <property type="entry name" value="HECT_dom"/>
</dbReference>
<evidence type="ECO:0000259" key="3">
    <source>
        <dbReference type="PROSITE" id="PS50237"/>
    </source>
</evidence>
<feature type="active site" description="Glycyl thioester intermediate" evidence="2">
    <location>
        <position position="262"/>
    </location>
</feature>
<keyword evidence="5" id="KW-1185">Reference proteome</keyword>
<dbReference type="AlphaFoldDB" id="A0AAD9KWZ6"/>
<dbReference type="Proteomes" id="UP001209878">
    <property type="component" value="Unassembled WGS sequence"/>
</dbReference>
<sequence length="297" mass="33720">MGLTRDLFTSFWKVVTKDLFQGEDCVVPDLPLHRRKKEAWKFVCLGRILSHTVAMTMTVPSTLARSVLVKLASDTEVDDECLLTDFLLFVTLREKELLTKAMSDFSSLTKEEYSRLQNFYIAHGFHTLPKGTEILDQILAIAHQDLVKKPGSLVSKMREGIPPSHVAAFWKRLSADDIAHVLEAQRPTPEKVVNVIMSSIGDMTDDQERTLYFLKEFVAGLDFDTLTDFLLFVTGSVHQPDKIKVTFTTLIGMERRPISHTCFNHLEVPTTYGSIKEFKREFVSVLASPEAFKFSEL</sequence>
<evidence type="ECO:0000256" key="2">
    <source>
        <dbReference type="PROSITE-ProRule" id="PRU00104"/>
    </source>
</evidence>
<comment type="caution">
    <text evidence="4">The sequence shown here is derived from an EMBL/GenBank/DDBJ whole genome shotgun (WGS) entry which is preliminary data.</text>
</comment>
<gene>
    <name evidence="4" type="ORF">NP493_526g02028</name>
</gene>
<evidence type="ECO:0000313" key="4">
    <source>
        <dbReference type="EMBL" id="KAK2178921.1"/>
    </source>
</evidence>
<dbReference type="Gene3D" id="3.30.2410.10">
    <property type="entry name" value="Hect, E3 ligase catalytic domain"/>
    <property type="match status" value="1"/>
</dbReference>
<evidence type="ECO:0000313" key="5">
    <source>
        <dbReference type="Proteomes" id="UP001209878"/>
    </source>
</evidence>
<dbReference type="SUPFAM" id="SSF56204">
    <property type="entry name" value="Hect, E3 ligase catalytic domain"/>
    <property type="match status" value="1"/>
</dbReference>
<dbReference type="EMBL" id="JAODUO010000524">
    <property type="protein sequence ID" value="KAK2178921.1"/>
    <property type="molecule type" value="Genomic_DNA"/>
</dbReference>
<dbReference type="Pfam" id="PF00632">
    <property type="entry name" value="HECT"/>
    <property type="match status" value="1"/>
</dbReference>
<evidence type="ECO:0000256" key="1">
    <source>
        <dbReference type="ARBA" id="ARBA00022786"/>
    </source>
</evidence>
<name>A0AAD9KWZ6_RIDPI</name>
<reference evidence="4" key="1">
    <citation type="journal article" date="2023" name="Mol. Biol. Evol.">
        <title>Third-Generation Sequencing Reveals the Adaptive Role of the Epigenome in Three Deep-Sea Polychaetes.</title>
        <authorList>
            <person name="Perez M."/>
            <person name="Aroh O."/>
            <person name="Sun Y."/>
            <person name="Lan Y."/>
            <person name="Juniper S.K."/>
            <person name="Young C.R."/>
            <person name="Angers B."/>
            <person name="Qian P.Y."/>
        </authorList>
    </citation>
    <scope>NUCLEOTIDE SEQUENCE</scope>
    <source>
        <strain evidence="4">R07B-5</strain>
    </source>
</reference>
<dbReference type="GO" id="GO:0004842">
    <property type="term" value="F:ubiquitin-protein transferase activity"/>
    <property type="evidence" value="ECO:0007669"/>
    <property type="project" value="InterPro"/>
</dbReference>
<dbReference type="PROSITE" id="PS50237">
    <property type="entry name" value="HECT"/>
    <property type="match status" value="1"/>
</dbReference>